<comment type="caution">
    <text evidence="2">The sequence shown here is derived from an EMBL/GenBank/DDBJ whole genome shotgun (WGS) entry which is preliminary data.</text>
</comment>
<protein>
    <recommendedName>
        <fullName evidence="4">Immunoglobulin subtype domain-containing protein</fullName>
    </recommendedName>
</protein>
<reference evidence="2 3" key="1">
    <citation type="submission" date="2020-04" db="EMBL/GenBank/DDBJ databases">
        <title>Chromosome-level genome assembly of a cyprinid fish Onychostoma macrolepis by integration of Nanopore Sequencing, Bionano and Hi-C technology.</title>
        <authorList>
            <person name="Wang D."/>
        </authorList>
    </citation>
    <scope>NUCLEOTIDE SEQUENCE [LARGE SCALE GENOMIC DNA]</scope>
    <source>
        <strain evidence="2">SWU-2019</strain>
        <tissue evidence="2">Muscle</tissue>
    </source>
</reference>
<evidence type="ECO:0000256" key="1">
    <source>
        <dbReference type="SAM" id="SignalP"/>
    </source>
</evidence>
<feature type="chain" id="PRO_5029502796" description="Immunoglobulin subtype domain-containing protein" evidence="1">
    <location>
        <begin position="20"/>
        <end position="209"/>
    </location>
</feature>
<evidence type="ECO:0000313" key="2">
    <source>
        <dbReference type="EMBL" id="KAF4100927.1"/>
    </source>
</evidence>
<gene>
    <name evidence="2" type="ORF">G5714_019123</name>
</gene>
<dbReference type="InterPro" id="IPR036179">
    <property type="entry name" value="Ig-like_dom_sf"/>
</dbReference>
<dbReference type="InterPro" id="IPR013783">
    <property type="entry name" value="Ig-like_fold"/>
</dbReference>
<dbReference type="SUPFAM" id="SSF48726">
    <property type="entry name" value="Immunoglobulin"/>
    <property type="match status" value="1"/>
</dbReference>
<organism evidence="2 3">
    <name type="scientific">Onychostoma macrolepis</name>
    <dbReference type="NCBI Taxonomy" id="369639"/>
    <lineage>
        <taxon>Eukaryota</taxon>
        <taxon>Metazoa</taxon>
        <taxon>Chordata</taxon>
        <taxon>Craniata</taxon>
        <taxon>Vertebrata</taxon>
        <taxon>Euteleostomi</taxon>
        <taxon>Actinopterygii</taxon>
        <taxon>Neopterygii</taxon>
        <taxon>Teleostei</taxon>
        <taxon>Ostariophysi</taxon>
        <taxon>Cypriniformes</taxon>
        <taxon>Cyprinidae</taxon>
        <taxon>Acrossocheilinae</taxon>
        <taxon>Onychostoma</taxon>
    </lineage>
</organism>
<dbReference type="Gene3D" id="2.60.40.10">
    <property type="entry name" value="Immunoglobulins"/>
    <property type="match status" value="2"/>
</dbReference>
<dbReference type="EMBL" id="JAAMOB010000019">
    <property type="protein sequence ID" value="KAF4100927.1"/>
    <property type="molecule type" value="Genomic_DNA"/>
</dbReference>
<keyword evidence="3" id="KW-1185">Reference proteome</keyword>
<sequence length="209" mass="24107">MLMMLKLLLLLWVFNYSETIPTHVMGKKGGSIILPCEFKAIEIFHIRLNRQSKHILVYENKYCSKRVCRKGACDVIIKDLRLRDAGKYILEIYYINAKSVLEPQIRTYQLHIYDDISVKIGENLKLDVLLPDAHKVTHQNKSSTEWKKVWKRDSKKRVSGTHGRLKDSNGTLSIKVFTDDDAGTYRVMDYDGEILITVTVTDEKSSVDA</sequence>
<evidence type="ECO:0008006" key="4">
    <source>
        <dbReference type="Google" id="ProtNLM"/>
    </source>
</evidence>
<feature type="signal peptide" evidence="1">
    <location>
        <begin position="1"/>
        <end position="19"/>
    </location>
</feature>
<dbReference type="Proteomes" id="UP000579812">
    <property type="component" value="Unassembled WGS sequence"/>
</dbReference>
<accession>A0A7J6C106</accession>
<name>A0A7J6C106_9TELE</name>
<keyword evidence="1" id="KW-0732">Signal</keyword>
<evidence type="ECO:0000313" key="3">
    <source>
        <dbReference type="Proteomes" id="UP000579812"/>
    </source>
</evidence>
<proteinExistence type="predicted"/>
<dbReference type="AlphaFoldDB" id="A0A7J6C106"/>